<feature type="region of interest" description="Disordered" evidence="1">
    <location>
        <begin position="171"/>
        <end position="219"/>
    </location>
</feature>
<dbReference type="Proteomes" id="UP000077051">
    <property type="component" value="Unassembled WGS sequence"/>
</dbReference>
<protein>
    <submittedName>
        <fullName evidence="2">Uncharacterized protein</fullName>
    </submittedName>
</protein>
<evidence type="ECO:0000256" key="1">
    <source>
        <dbReference type="SAM" id="MobiDB-lite"/>
    </source>
</evidence>
<feature type="compositionally biased region" description="Polar residues" evidence="1">
    <location>
        <begin position="136"/>
        <end position="150"/>
    </location>
</feature>
<dbReference type="OrthoDB" id="2288096at2759"/>
<comment type="caution">
    <text evidence="2">The sequence shown here is derived from an EMBL/GenBank/DDBJ whole genome shotgun (WGS) entry which is preliminary data.</text>
</comment>
<name>A0A168IEX5_MUCCL</name>
<dbReference type="VEuPathDB" id="FungiDB:MUCCIDRAFT_113332"/>
<feature type="compositionally biased region" description="Low complexity" evidence="1">
    <location>
        <begin position="176"/>
        <end position="219"/>
    </location>
</feature>
<reference evidence="2 3" key="1">
    <citation type="submission" date="2015-06" db="EMBL/GenBank/DDBJ databases">
        <title>Expansion of signal transduction pathways in fungi by whole-genome duplication.</title>
        <authorList>
            <consortium name="DOE Joint Genome Institute"/>
            <person name="Corrochano L.M."/>
            <person name="Kuo A."/>
            <person name="Marcet-Houben M."/>
            <person name="Polaino S."/>
            <person name="Salamov A."/>
            <person name="Villalobos J.M."/>
            <person name="Alvarez M.I."/>
            <person name="Avalos J."/>
            <person name="Benito E.P."/>
            <person name="Benoit I."/>
            <person name="Burger G."/>
            <person name="Camino L.P."/>
            <person name="Canovas D."/>
            <person name="Cerda-Olmedo E."/>
            <person name="Cheng J.-F."/>
            <person name="Dominguez A."/>
            <person name="Elias M."/>
            <person name="Eslava A.P."/>
            <person name="Glaser F."/>
            <person name="Grimwood J."/>
            <person name="Gutierrez G."/>
            <person name="Heitman J."/>
            <person name="Henrissat B."/>
            <person name="Iturriaga E.A."/>
            <person name="Lang B.F."/>
            <person name="Lavin J.L."/>
            <person name="Lee S."/>
            <person name="Li W."/>
            <person name="Lindquist E."/>
            <person name="Lopez-Garcia S."/>
            <person name="Luque E.M."/>
            <person name="Marcos A.T."/>
            <person name="Martin J."/>
            <person name="Mccluskey K."/>
            <person name="Medina H.R."/>
            <person name="Miralles-Duran A."/>
            <person name="Miyazaki A."/>
            <person name="Munoz-Torres E."/>
            <person name="Oguiza J.A."/>
            <person name="Ohm R."/>
            <person name="Olmedo M."/>
            <person name="Orejas M."/>
            <person name="Ortiz-Castellanos L."/>
            <person name="Pisabarro A.G."/>
            <person name="Rodriguez-Romero J."/>
            <person name="Ruiz-Herrera J."/>
            <person name="Ruiz-Vazquez R."/>
            <person name="Sanz C."/>
            <person name="Schackwitz W."/>
            <person name="Schmutz J."/>
            <person name="Shahriari M."/>
            <person name="Shelest E."/>
            <person name="Silva-Franco F."/>
            <person name="Soanes D."/>
            <person name="Syed K."/>
            <person name="Tagua V.G."/>
            <person name="Talbot N.J."/>
            <person name="Thon M."/>
            <person name="De Vries R.P."/>
            <person name="Wiebenga A."/>
            <person name="Yadav J.S."/>
            <person name="Braun E.L."/>
            <person name="Baker S."/>
            <person name="Garre V."/>
            <person name="Horwitz B."/>
            <person name="Torres-Martinez S."/>
            <person name="Idnurm A."/>
            <person name="Herrera-Estrella A."/>
            <person name="Gabaldon T."/>
            <person name="Grigoriev I.V."/>
        </authorList>
    </citation>
    <scope>NUCLEOTIDE SEQUENCE [LARGE SCALE GENOMIC DNA]</scope>
    <source>
        <strain evidence="2 3">CBS 277.49</strain>
    </source>
</reference>
<feature type="region of interest" description="Disordered" evidence="1">
    <location>
        <begin position="130"/>
        <end position="158"/>
    </location>
</feature>
<accession>A0A168IEX5</accession>
<sequence>MRQTKRQKVSLRSNEEQWYLDKADCLSFQEYIELFNYRIISTVSMLSIDLNTFWTNISRPKALMTTPRSKRTTTKFGGHRLIIYDTGNHDRICSSSCRKFHGQAHSEIINTTTASKIESLKAAATSFTSGTASESHNTANNAIASNHPSATTTTESHTTAYKTGHTTAYNDITGQSTPTAAAASHSATTEASVNRTSPTAASVSHTTSSSATSTEHNNNATKLGLENNIKIFTLDLLKTLGNKLVSDLIRNVWFGQKDYTMAINTHITKISQCTTPDREHVIVTLTNMYPDLSYGKKRIVMGINNNLIQKLLITPLNDLTTISESELWSISFNLMLSVLISDPDRLIHLRWTNTIPAAENGNSRSDTIISETPQMDFTSNVGFGFNITFYITQLTASGIYTSVDIGHNNILFPQSLEDLPSFFTVATLNRLITIHDTFWHCCKKSKHPDAIKSRYKPTLLTLDDPMIDPSQDSKHSCQLRCGH</sequence>
<dbReference type="EMBL" id="AMYB01000007">
    <property type="protein sequence ID" value="OAC99887.1"/>
    <property type="molecule type" value="Genomic_DNA"/>
</dbReference>
<evidence type="ECO:0000313" key="3">
    <source>
        <dbReference type="Proteomes" id="UP000077051"/>
    </source>
</evidence>
<gene>
    <name evidence="2" type="ORF">MUCCIDRAFT_113332</name>
</gene>
<keyword evidence="3" id="KW-1185">Reference proteome</keyword>
<dbReference type="AlphaFoldDB" id="A0A168IEX5"/>
<organism evidence="2 3">
    <name type="scientific">Mucor lusitanicus CBS 277.49</name>
    <dbReference type="NCBI Taxonomy" id="747725"/>
    <lineage>
        <taxon>Eukaryota</taxon>
        <taxon>Fungi</taxon>
        <taxon>Fungi incertae sedis</taxon>
        <taxon>Mucoromycota</taxon>
        <taxon>Mucoromycotina</taxon>
        <taxon>Mucoromycetes</taxon>
        <taxon>Mucorales</taxon>
        <taxon>Mucorineae</taxon>
        <taxon>Mucoraceae</taxon>
        <taxon>Mucor</taxon>
    </lineage>
</organism>
<evidence type="ECO:0000313" key="2">
    <source>
        <dbReference type="EMBL" id="OAC99887.1"/>
    </source>
</evidence>
<proteinExistence type="predicted"/>